<dbReference type="AlphaFoldDB" id="A0A329EJK1"/>
<reference evidence="4 6" key="2">
    <citation type="submission" date="2018-06" db="EMBL/GenBank/DDBJ databases">
        <title>Freshwater and sediment microbial communities from various areas in North America, analyzing microbe dynamics in response to fracking.</title>
        <authorList>
            <person name="Lamendella R."/>
        </authorList>
    </citation>
    <scope>NUCLEOTIDE SEQUENCE [LARGE SCALE GENOMIC DNA]</scope>
    <source>
        <strain evidence="4 6">99A</strain>
    </source>
</reference>
<reference evidence="3 5" key="1">
    <citation type="submission" date="2018-01" db="EMBL/GenBank/DDBJ databases">
        <title>Draft genome sequences of six Vibrio diazotrophicus strains isolated from deep-sea sediments of the Baltic Sea.</title>
        <authorList>
            <person name="Castillo D."/>
            <person name="Vandieken V."/>
            <person name="Chiang O."/>
            <person name="Middelboe M."/>
        </authorList>
    </citation>
    <scope>NUCLEOTIDE SEQUENCE [LARGE SCALE GENOMIC DNA]</scope>
    <source>
        <strain evidence="3 5">65.10M</strain>
    </source>
</reference>
<evidence type="ECO:0000256" key="1">
    <source>
        <dbReference type="SAM" id="Phobius"/>
    </source>
</evidence>
<dbReference type="Proteomes" id="UP000248729">
    <property type="component" value="Unassembled WGS sequence"/>
</dbReference>
<protein>
    <submittedName>
        <fullName evidence="3">Pilus assembly protein CpaE</fullName>
    </submittedName>
    <submittedName>
        <fullName evidence="4">TadE-like protein</fullName>
    </submittedName>
</protein>
<sequence>MRRLHDQQGITIVEFTLVASTLLLLVFAILELGYFTFNLQALNDLTRRAARIATVCQVDDGDVIRSLTMSEFVPKGFTNANLKIDYLDAEGVSVPNVLADDAPIHYVKAEVVDYNYGFSGILNFLGDNGVISVPAFETVLVRESLGVGRLDSSTGDKVYIDCK</sequence>
<keyword evidence="1" id="KW-1133">Transmembrane helix</keyword>
<name>A0A329EJK1_VIBDI</name>
<gene>
    <name evidence="3" type="ORF">C1O25_06730</name>
    <name evidence="4" type="ORF">DET48_105160</name>
</gene>
<organism evidence="4 6">
    <name type="scientific">Vibrio diazotrophicus</name>
    <dbReference type="NCBI Taxonomy" id="685"/>
    <lineage>
        <taxon>Bacteria</taxon>
        <taxon>Pseudomonadati</taxon>
        <taxon>Pseudomonadota</taxon>
        <taxon>Gammaproteobacteria</taxon>
        <taxon>Vibrionales</taxon>
        <taxon>Vibrionaceae</taxon>
        <taxon>Vibrio</taxon>
    </lineage>
</organism>
<evidence type="ECO:0000313" key="6">
    <source>
        <dbReference type="Proteomes" id="UP000248729"/>
    </source>
</evidence>
<dbReference type="RefSeq" id="WP_102968109.1">
    <property type="nucleotide sequence ID" value="NZ_JBJKCE010000001.1"/>
</dbReference>
<dbReference type="Pfam" id="PF07811">
    <property type="entry name" value="TadE"/>
    <property type="match status" value="1"/>
</dbReference>
<comment type="caution">
    <text evidence="4">The sequence shown here is derived from an EMBL/GenBank/DDBJ whole genome shotgun (WGS) entry which is preliminary data.</text>
</comment>
<evidence type="ECO:0000313" key="3">
    <source>
        <dbReference type="EMBL" id="PNI02008.1"/>
    </source>
</evidence>
<keyword evidence="1" id="KW-0812">Transmembrane</keyword>
<keyword evidence="1" id="KW-0472">Membrane</keyword>
<accession>A0A329EJK1</accession>
<dbReference type="EMBL" id="POSM01000006">
    <property type="protein sequence ID" value="PNI02008.1"/>
    <property type="molecule type" value="Genomic_DNA"/>
</dbReference>
<keyword evidence="5" id="KW-1185">Reference proteome</keyword>
<proteinExistence type="predicted"/>
<evidence type="ECO:0000313" key="5">
    <source>
        <dbReference type="Proteomes" id="UP000236547"/>
    </source>
</evidence>
<evidence type="ECO:0000259" key="2">
    <source>
        <dbReference type="Pfam" id="PF07811"/>
    </source>
</evidence>
<dbReference type="Proteomes" id="UP000236547">
    <property type="component" value="Unassembled WGS sequence"/>
</dbReference>
<dbReference type="InterPro" id="IPR012495">
    <property type="entry name" value="TadE-like_dom"/>
</dbReference>
<feature type="transmembrane region" description="Helical" evidence="1">
    <location>
        <begin position="12"/>
        <end position="37"/>
    </location>
</feature>
<evidence type="ECO:0000313" key="4">
    <source>
        <dbReference type="EMBL" id="RAS66605.1"/>
    </source>
</evidence>
<feature type="domain" description="TadE-like" evidence="2">
    <location>
        <begin position="9"/>
        <end position="51"/>
    </location>
</feature>
<dbReference type="EMBL" id="QLTR01000005">
    <property type="protein sequence ID" value="RAS66605.1"/>
    <property type="molecule type" value="Genomic_DNA"/>
</dbReference>